<dbReference type="RefSeq" id="XP_016605168.1">
    <property type="nucleotide sequence ID" value="XM_016755685.1"/>
</dbReference>
<dbReference type="SUPFAM" id="SSF48371">
    <property type="entry name" value="ARM repeat"/>
    <property type="match status" value="1"/>
</dbReference>
<keyword evidence="7" id="KW-1185">Reference proteome</keyword>
<keyword evidence="3" id="KW-0963">Cytoplasm</keyword>
<dbReference type="InterPro" id="IPR019318">
    <property type="entry name" value="Gua_nucleotide_exch_fac_Ric8"/>
</dbReference>
<evidence type="ECO:0000256" key="2">
    <source>
        <dbReference type="ARBA" id="ARBA00009049"/>
    </source>
</evidence>
<dbReference type="InterPro" id="IPR016024">
    <property type="entry name" value="ARM-type_fold"/>
</dbReference>
<dbReference type="GO" id="GO:0005085">
    <property type="term" value="F:guanyl-nucleotide exchange factor activity"/>
    <property type="evidence" value="ECO:0007669"/>
    <property type="project" value="UniProtKB-KW"/>
</dbReference>
<organism evidence="6 7">
    <name type="scientific">Spizellomyces punctatus (strain DAOM BR117)</name>
    <dbReference type="NCBI Taxonomy" id="645134"/>
    <lineage>
        <taxon>Eukaryota</taxon>
        <taxon>Fungi</taxon>
        <taxon>Fungi incertae sedis</taxon>
        <taxon>Chytridiomycota</taxon>
        <taxon>Chytridiomycota incertae sedis</taxon>
        <taxon>Chytridiomycetes</taxon>
        <taxon>Spizellomycetales</taxon>
        <taxon>Spizellomycetaceae</taxon>
        <taxon>Spizellomyces</taxon>
    </lineage>
</organism>
<gene>
    <name evidence="6" type="ORF">SPPG_07521</name>
</gene>
<evidence type="ECO:0000256" key="4">
    <source>
        <dbReference type="ARBA" id="ARBA00022658"/>
    </source>
</evidence>
<dbReference type="PANTHER" id="PTHR12425">
    <property type="entry name" value="SYNEMBRYN"/>
    <property type="match status" value="1"/>
</dbReference>
<evidence type="ECO:0000256" key="3">
    <source>
        <dbReference type="ARBA" id="ARBA00022490"/>
    </source>
</evidence>
<protein>
    <recommendedName>
        <fullName evidence="8">Guanine nucleotide exchange factor</fullName>
    </recommendedName>
</protein>
<sequence>MTSLPPLPSSFTDPTLLSTLQTFLKTHAQTTCFTPAITVAEKTAYVDRIVQGLRDESGTWSQDVFTHVLSVLRILLRESVGCDALYSVEGTKLLVLHAGLGSNAYQPTPHTTEGLKCLCNVLLHYPAARGVVWELGGVEKCVEIIKDGGLASEPTFLIFRILFLATVERQVVQTVLKNGIVGILTERLERLVKAPVEGMELMVLNEILKLVFNISDEETDCTGLVPPILDLLRSYPLPTPPLSPPISHAIHTLLHFPTHHDIWFPNDDYTLLRKFVDILEETVGVHGEDAEEEVRVGGVLLDESCSPLVLVLVGVARGDVHARAVMRDWIMPNDIDRSQPLDKGTTLTARLIRYMTSITYPNLRQAVSELFFILSNESPETLVSYIGYGPAAGFLYNRGLLPSGGPAPTEDIDPITGEFSAQKADEEWKAMSEEEREREAEKLFVLLDRLNRTGVIKAVPRLG</sequence>
<dbReference type="PRINTS" id="PR01802">
    <property type="entry name" value="SYNEMBRYN"/>
</dbReference>
<dbReference type="OrthoDB" id="5585685at2759"/>
<evidence type="ECO:0000313" key="7">
    <source>
        <dbReference type="Proteomes" id="UP000053201"/>
    </source>
</evidence>
<dbReference type="VEuPathDB" id="FungiDB:SPPG_07521"/>
<dbReference type="GeneID" id="27690730"/>
<evidence type="ECO:0008006" key="8">
    <source>
        <dbReference type="Google" id="ProtNLM"/>
    </source>
</evidence>
<dbReference type="InterPro" id="IPR011989">
    <property type="entry name" value="ARM-like"/>
</dbReference>
<dbReference type="GO" id="GO:0007186">
    <property type="term" value="P:G protein-coupled receptor signaling pathway"/>
    <property type="evidence" value="ECO:0007669"/>
    <property type="project" value="TreeGrafter"/>
</dbReference>
<reference evidence="6 7" key="1">
    <citation type="submission" date="2009-08" db="EMBL/GenBank/DDBJ databases">
        <title>The Genome Sequence of Spizellomyces punctatus strain DAOM BR117.</title>
        <authorList>
            <consortium name="The Broad Institute Genome Sequencing Platform"/>
            <person name="Russ C."/>
            <person name="Cuomo C."/>
            <person name="Shea T."/>
            <person name="Young S.K."/>
            <person name="Zeng Q."/>
            <person name="Koehrsen M."/>
            <person name="Haas B."/>
            <person name="Borodovsky M."/>
            <person name="Guigo R."/>
            <person name="Alvarado L."/>
            <person name="Berlin A."/>
            <person name="Bochicchio J."/>
            <person name="Borenstein D."/>
            <person name="Chapman S."/>
            <person name="Chen Z."/>
            <person name="Engels R."/>
            <person name="Freedman E."/>
            <person name="Gellesch M."/>
            <person name="Goldberg J."/>
            <person name="Griggs A."/>
            <person name="Gujja S."/>
            <person name="Heiman D."/>
            <person name="Hepburn T."/>
            <person name="Howarth C."/>
            <person name="Jen D."/>
            <person name="Larson L."/>
            <person name="Lewis B."/>
            <person name="Mehta T."/>
            <person name="Park D."/>
            <person name="Pearson M."/>
            <person name="Roberts A."/>
            <person name="Saif S."/>
            <person name="Shenoy N."/>
            <person name="Sisk P."/>
            <person name="Stolte C."/>
            <person name="Sykes S."/>
            <person name="Thomson T."/>
            <person name="Walk T."/>
            <person name="White J."/>
            <person name="Yandava C."/>
            <person name="Burger G."/>
            <person name="Gray M.W."/>
            <person name="Holland P.W.H."/>
            <person name="King N."/>
            <person name="Lang F.B.F."/>
            <person name="Roger A.J."/>
            <person name="Ruiz-Trillo I."/>
            <person name="Lander E."/>
            <person name="Nusbaum C."/>
        </authorList>
    </citation>
    <scope>NUCLEOTIDE SEQUENCE [LARGE SCALE GENOMIC DNA]</scope>
    <source>
        <strain evidence="6 7">DAOM BR117</strain>
    </source>
</reference>
<comment type="similarity">
    <text evidence="2">Belongs to the synembryn family.</text>
</comment>
<comment type="subcellular location">
    <subcellularLocation>
        <location evidence="1">Cytoplasm</location>
        <location evidence="1">Cell cortex</location>
    </subcellularLocation>
</comment>
<dbReference type="AlphaFoldDB" id="A0A0L0H901"/>
<dbReference type="InterPro" id="IPR008376">
    <property type="entry name" value="Chaperone_Ric-8_A/B"/>
</dbReference>
<dbReference type="InParanoid" id="A0A0L0H901"/>
<dbReference type="FunCoup" id="A0A0L0H901">
    <property type="interactions" value="362"/>
</dbReference>
<evidence type="ECO:0000256" key="1">
    <source>
        <dbReference type="ARBA" id="ARBA00004544"/>
    </source>
</evidence>
<evidence type="ECO:0000313" key="6">
    <source>
        <dbReference type="EMBL" id="KNC97128.1"/>
    </source>
</evidence>
<evidence type="ECO:0000256" key="5">
    <source>
        <dbReference type="ARBA" id="ARBA00023186"/>
    </source>
</evidence>
<dbReference type="PANTHER" id="PTHR12425:SF5">
    <property type="entry name" value="SYNEMBRYN"/>
    <property type="match status" value="1"/>
</dbReference>
<dbReference type="EMBL" id="KQ257465">
    <property type="protein sequence ID" value="KNC97128.1"/>
    <property type="molecule type" value="Genomic_DNA"/>
</dbReference>
<dbReference type="Pfam" id="PF10165">
    <property type="entry name" value="Ric8"/>
    <property type="match status" value="1"/>
</dbReference>
<dbReference type="eggNOG" id="KOG4464">
    <property type="taxonomic scope" value="Eukaryota"/>
</dbReference>
<keyword evidence="4" id="KW-0344">Guanine-nucleotide releasing factor</keyword>
<dbReference type="Gene3D" id="1.25.10.10">
    <property type="entry name" value="Leucine-rich Repeat Variant"/>
    <property type="match status" value="1"/>
</dbReference>
<keyword evidence="5" id="KW-0143">Chaperone</keyword>
<dbReference type="STRING" id="645134.A0A0L0H901"/>
<dbReference type="GO" id="GO:0005938">
    <property type="term" value="C:cell cortex"/>
    <property type="evidence" value="ECO:0007669"/>
    <property type="project" value="UniProtKB-SubCell"/>
</dbReference>
<dbReference type="GO" id="GO:0001965">
    <property type="term" value="F:G-protein alpha-subunit binding"/>
    <property type="evidence" value="ECO:0007669"/>
    <property type="project" value="TreeGrafter"/>
</dbReference>
<accession>A0A0L0H901</accession>
<proteinExistence type="inferred from homology"/>
<dbReference type="Proteomes" id="UP000053201">
    <property type="component" value="Unassembled WGS sequence"/>
</dbReference>
<dbReference type="OMA" id="NADPIFT"/>
<name>A0A0L0H901_SPIPD</name>